<evidence type="ECO:0000313" key="3">
    <source>
        <dbReference type="Proteomes" id="UP001500542"/>
    </source>
</evidence>
<feature type="chain" id="PRO_5046217771" description="Peptidase inhibitor family I36" evidence="1">
    <location>
        <begin position="29"/>
        <end position="123"/>
    </location>
</feature>
<evidence type="ECO:0000313" key="2">
    <source>
        <dbReference type="EMBL" id="GAA0939756.1"/>
    </source>
</evidence>
<organism evidence="2 3">
    <name type="scientific">Kribbella koreensis</name>
    <dbReference type="NCBI Taxonomy" id="57909"/>
    <lineage>
        <taxon>Bacteria</taxon>
        <taxon>Bacillati</taxon>
        <taxon>Actinomycetota</taxon>
        <taxon>Actinomycetes</taxon>
        <taxon>Propionibacteriales</taxon>
        <taxon>Kribbellaceae</taxon>
        <taxon>Kribbella</taxon>
    </lineage>
</organism>
<evidence type="ECO:0008006" key="4">
    <source>
        <dbReference type="Google" id="ProtNLM"/>
    </source>
</evidence>
<gene>
    <name evidence="2" type="ORF">GCM10009554_29810</name>
</gene>
<feature type="signal peptide" evidence="1">
    <location>
        <begin position="1"/>
        <end position="28"/>
    </location>
</feature>
<accession>A0ABP4AT33</accession>
<proteinExistence type="predicted"/>
<reference evidence="3" key="1">
    <citation type="journal article" date="2019" name="Int. J. Syst. Evol. Microbiol.">
        <title>The Global Catalogue of Microorganisms (GCM) 10K type strain sequencing project: providing services to taxonomists for standard genome sequencing and annotation.</title>
        <authorList>
            <consortium name="The Broad Institute Genomics Platform"/>
            <consortium name="The Broad Institute Genome Sequencing Center for Infectious Disease"/>
            <person name="Wu L."/>
            <person name="Ma J."/>
        </authorList>
    </citation>
    <scope>NUCLEOTIDE SEQUENCE [LARGE SCALE GENOMIC DNA]</scope>
    <source>
        <strain evidence="3">JCM 10977</strain>
    </source>
</reference>
<evidence type="ECO:0000256" key="1">
    <source>
        <dbReference type="SAM" id="SignalP"/>
    </source>
</evidence>
<sequence>MRSLALKVMAFLAVLVLAGTVSVSSASASLDQCPRGFFCAWSEDDATGRFAQWEFDDSNWTDDLMHDDADTIYNNGSPGTYDDVEVFFDVNYRTLAFCLPQGEWRDWSMSDNDYDSHRWRSGC</sequence>
<keyword evidence="1" id="KW-0732">Signal</keyword>
<dbReference type="Pfam" id="PF03995">
    <property type="entry name" value="Inhibitor_I36"/>
    <property type="match status" value="1"/>
</dbReference>
<name>A0ABP4AT33_9ACTN</name>
<dbReference type="EMBL" id="BAAAHK010000007">
    <property type="protein sequence ID" value="GAA0939756.1"/>
    <property type="molecule type" value="Genomic_DNA"/>
</dbReference>
<protein>
    <recommendedName>
        <fullName evidence="4">Peptidase inhibitor family I36</fullName>
    </recommendedName>
</protein>
<comment type="caution">
    <text evidence="2">The sequence shown here is derived from an EMBL/GenBank/DDBJ whole genome shotgun (WGS) entry which is preliminary data.</text>
</comment>
<dbReference type="Proteomes" id="UP001500542">
    <property type="component" value="Unassembled WGS sequence"/>
</dbReference>
<dbReference type="RefSeq" id="WP_343969121.1">
    <property type="nucleotide sequence ID" value="NZ_BAAAHK010000007.1"/>
</dbReference>
<keyword evidence="3" id="KW-1185">Reference proteome</keyword>